<dbReference type="PANTHER" id="PTHR31105:SF42">
    <property type="entry name" value="OS02G0258300 PROTEIN"/>
    <property type="match status" value="1"/>
</dbReference>
<feature type="coiled-coil region" evidence="1">
    <location>
        <begin position="314"/>
        <end position="341"/>
    </location>
</feature>
<feature type="region of interest" description="Disordered" evidence="2">
    <location>
        <begin position="205"/>
        <end position="231"/>
    </location>
</feature>
<evidence type="ECO:0000259" key="3">
    <source>
        <dbReference type="Pfam" id="PF11331"/>
    </source>
</evidence>
<dbReference type="AlphaFoldDB" id="A0A9Q1QSY4"/>
<dbReference type="InterPro" id="IPR040244">
    <property type="entry name" value="EDR4-like"/>
</dbReference>
<reference evidence="4" key="1">
    <citation type="submission" date="2022-04" db="EMBL/GenBank/DDBJ databases">
        <title>Carnegiea gigantea Genome sequencing and assembly v2.</title>
        <authorList>
            <person name="Copetti D."/>
            <person name="Sanderson M.J."/>
            <person name="Burquez A."/>
            <person name="Wojciechowski M.F."/>
        </authorList>
    </citation>
    <scope>NUCLEOTIDE SEQUENCE</scope>
    <source>
        <strain evidence="4">SGP5-SGP5p</strain>
        <tissue evidence="4">Aerial part</tissue>
    </source>
</reference>
<organism evidence="4 5">
    <name type="scientific">Carnegiea gigantea</name>
    <dbReference type="NCBI Taxonomy" id="171969"/>
    <lineage>
        <taxon>Eukaryota</taxon>
        <taxon>Viridiplantae</taxon>
        <taxon>Streptophyta</taxon>
        <taxon>Embryophyta</taxon>
        <taxon>Tracheophyta</taxon>
        <taxon>Spermatophyta</taxon>
        <taxon>Magnoliopsida</taxon>
        <taxon>eudicotyledons</taxon>
        <taxon>Gunneridae</taxon>
        <taxon>Pentapetalae</taxon>
        <taxon>Caryophyllales</taxon>
        <taxon>Cactineae</taxon>
        <taxon>Cactaceae</taxon>
        <taxon>Cactoideae</taxon>
        <taxon>Echinocereeae</taxon>
        <taxon>Carnegiea</taxon>
    </lineage>
</organism>
<evidence type="ECO:0000313" key="4">
    <source>
        <dbReference type="EMBL" id="KAJ8451155.1"/>
    </source>
</evidence>
<proteinExistence type="predicted"/>
<evidence type="ECO:0000256" key="2">
    <source>
        <dbReference type="SAM" id="MobiDB-lite"/>
    </source>
</evidence>
<feature type="region of interest" description="Disordered" evidence="2">
    <location>
        <begin position="108"/>
        <end position="136"/>
    </location>
</feature>
<feature type="region of interest" description="Disordered" evidence="2">
    <location>
        <begin position="1"/>
        <end position="51"/>
    </location>
</feature>
<gene>
    <name evidence="4" type="ORF">Cgig2_026964</name>
</gene>
<evidence type="ECO:0000256" key="1">
    <source>
        <dbReference type="SAM" id="Coils"/>
    </source>
</evidence>
<keyword evidence="1" id="KW-0175">Coiled coil</keyword>
<feature type="region of interest" description="Disordered" evidence="2">
    <location>
        <begin position="68"/>
        <end position="96"/>
    </location>
</feature>
<sequence>MASRSPARSAFGDAIVSKSPTRESQVVELDGVDGDSPKSSTTERFLSDHASVTDWSLRSTSADRLPMRERELTDFDSDGVGKSPVSLRNPSKSPFREVGVQTPVSVRTRHVSQSPMRDLNGMGKPPVGPRNGDMPNSSMRGAVVSKCDENVEAEERIAANGDFGLEEEARSRKLWLPDDKHTRQSHYPVRRRSWGDRLGDEVDQISEGRESISGSEHGMTSEGSTDDPIHGVDLNKEIMHRDVRFRRENFGGYANARGSIDQWVPRRDGFGVEHKSFSASSSVADGPSNYHADPLYSYGDQRHNFVSPRRPASVQDLELERAQLLQQYKELKDQLSGSDNKRLSTLYNGPDDYSEDESWRFGQESLRKFAPDKSVRRRPHFNAVPVHDMGDLYSYHSPWYDDPLSVKMARWPQNIPGHHFLKRPVPGHIPGRSLDFDQDSLKSYNVIPRHILHWSLDFDHDPINSYLNETNYHDPACSCSLCCGRDWRSEDLPNSLADGVSVSSTANLRSSHSLNVERHVPWVYNPRMAQTNPRERPSHLANHHLRRARVTSLDKQLCYPIAGGSPFVLCCKCFRLLKLPGKLMQNQLQCGSCSARMSFDVQKGSLDLVVSQKKLNSVGSDSRFGKLFKGLGPKHRREMTATSTNLGSYDFDAAGCSFQSEPSVVSKGHRSSSSSADNKHCLSPSSSHTSRSSKEDCASDSASVRNSLPTSADKPLFNLVHPPTGSPLLENFEYSNCFRKLEAERKINDTREEKKVLRKDNSLEGSSDNVAIAREAEVHSHENSSTEGASEVEEDKAGETKDKRSPIASLMKWGFASKSVRPSPGRVEVYVNGRPIPHRGVKRAEKFAGPIQPGDYWYDSKAGFWGVMGHRCLGIIPPSIQEFSNFPMPENCSDGDTGVYVNGRELHKKDLDLLASRGLPTMSDKRYIIDISGKVVEEGTRVFVVNLGKLAPTVERNRCGYGMQVPEKLE</sequence>
<dbReference type="PANTHER" id="PTHR31105">
    <property type="entry name" value="EXTRA-LARGE G-PROTEIN-LIKE"/>
    <property type="match status" value="1"/>
</dbReference>
<dbReference type="OrthoDB" id="1711843at2759"/>
<evidence type="ECO:0000313" key="5">
    <source>
        <dbReference type="Proteomes" id="UP001153076"/>
    </source>
</evidence>
<name>A0A9Q1QSY4_9CARY</name>
<dbReference type="Pfam" id="PF11331">
    <property type="entry name" value="Zn_ribbon_12"/>
    <property type="match status" value="1"/>
</dbReference>
<keyword evidence="5" id="KW-1185">Reference proteome</keyword>
<dbReference type="EMBL" id="JAKOGI010000011">
    <property type="protein sequence ID" value="KAJ8451155.1"/>
    <property type="molecule type" value="Genomic_DNA"/>
</dbReference>
<comment type="caution">
    <text evidence="4">The sequence shown here is derived from an EMBL/GenBank/DDBJ whole genome shotgun (WGS) entry which is preliminary data.</text>
</comment>
<protein>
    <recommendedName>
        <fullName evidence="3">Probable zinc-ribbon domain-containing protein</fullName>
    </recommendedName>
</protein>
<dbReference type="InterPro" id="IPR021480">
    <property type="entry name" value="Zinc_ribbon_12"/>
</dbReference>
<feature type="compositionally biased region" description="Polar residues" evidence="2">
    <location>
        <begin position="700"/>
        <end position="710"/>
    </location>
</feature>
<feature type="region of interest" description="Disordered" evidence="2">
    <location>
        <begin position="664"/>
        <end position="719"/>
    </location>
</feature>
<feature type="domain" description="Probable zinc-ribbon" evidence="3">
    <location>
        <begin position="562"/>
        <end position="601"/>
    </location>
</feature>
<dbReference type="Proteomes" id="UP001153076">
    <property type="component" value="Unassembled WGS sequence"/>
</dbReference>
<accession>A0A9Q1QSY4</accession>
<dbReference type="GO" id="GO:1900150">
    <property type="term" value="P:regulation of defense response to fungus"/>
    <property type="evidence" value="ECO:0007669"/>
    <property type="project" value="InterPro"/>
</dbReference>
<feature type="region of interest" description="Disordered" evidence="2">
    <location>
        <begin position="777"/>
        <end position="803"/>
    </location>
</feature>